<feature type="region of interest" description="Disordered" evidence="1">
    <location>
        <begin position="386"/>
        <end position="427"/>
    </location>
</feature>
<evidence type="ECO:0008006" key="8">
    <source>
        <dbReference type="Google" id="ProtNLM"/>
    </source>
</evidence>
<evidence type="ECO:0000256" key="1">
    <source>
        <dbReference type="SAM" id="MobiDB-lite"/>
    </source>
</evidence>
<reference evidence="6" key="1">
    <citation type="submission" date="2021-11" db="EMBL/GenBank/DDBJ databases">
        <authorList>
            <consortium name="Genoscope - CEA"/>
            <person name="William W."/>
        </authorList>
    </citation>
    <scope>NUCLEOTIDE SEQUENCE</scope>
</reference>
<dbReference type="SUPFAM" id="SSF49785">
    <property type="entry name" value="Galactose-binding domain-like"/>
    <property type="match status" value="1"/>
</dbReference>
<accession>A0A8J2SQJ6</accession>
<comment type="caution">
    <text evidence="6">The sequence shown here is derived from an EMBL/GenBank/DDBJ whole genome shotgun (WGS) entry which is preliminary data.</text>
</comment>
<evidence type="ECO:0000256" key="2">
    <source>
        <dbReference type="SAM" id="Phobius"/>
    </source>
</evidence>
<dbReference type="OrthoDB" id="426386at2759"/>
<feature type="compositionally biased region" description="Acidic residues" evidence="1">
    <location>
        <begin position="386"/>
        <end position="398"/>
    </location>
</feature>
<keyword evidence="2" id="KW-1133">Transmembrane helix</keyword>
<dbReference type="InterPro" id="IPR013857">
    <property type="entry name" value="NADH-UbQ_OxRdtase-assoc_prot30"/>
</dbReference>
<organism evidence="6 7">
    <name type="scientific">Pelagomonas calceolata</name>
    <dbReference type="NCBI Taxonomy" id="35677"/>
    <lineage>
        <taxon>Eukaryota</taxon>
        <taxon>Sar</taxon>
        <taxon>Stramenopiles</taxon>
        <taxon>Ochrophyta</taxon>
        <taxon>Pelagophyceae</taxon>
        <taxon>Pelagomonadales</taxon>
        <taxon>Pelagomonadaceae</taxon>
        <taxon>Pelagomonas</taxon>
    </lineage>
</organism>
<evidence type="ECO:0000259" key="4">
    <source>
        <dbReference type="Pfam" id="PF08547"/>
    </source>
</evidence>
<dbReference type="Proteomes" id="UP000789595">
    <property type="component" value="Unassembled WGS sequence"/>
</dbReference>
<keyword evidence="2" id="KW-0812">Transmembrane</keyword>
<evidence type="ECO:0000259" key="5">
    <source>
        <dbReference type="Pfam" id="PF14295"/>
    </source>
</evidence>
<keyword evidence="7" id="KW-1185">Reference proteome</keyword>
<keyword evidence="2" id="KW-0472">Membrane</keyword>
<dbReference type="InterPro" id="IPR003609">
    <property type="entry name" value="Pan_app"/>
</dbReference>
<name>A0A8J2SQJ6_9STRA</name>
<dbReference type="Pfam" id="PF08547">
    <property type="entry name" value="CIA30"/>
    <property type="match status" value="1"/>
</dbReference>
<evidence type="ECO:0000313" key="6">
    <source>
        <dbReference type="EMBL" id="CAH0376809.1"/>
    </source>
</evidence>
<proteinExistence type="predicted"/>
<keyword evidence="3" id="KW-0732">Signal</keyword>
<feature type="domain" description="NADH:ubiquinone oxidoreductase intermediate-associated protein 30" evidence="4">
    <location>
        <begin position="26"/>
        <end position="175"/>
    </location>
</feature>
<feature type="chain" id="PRO_5035254817" description="Apple domain-containing protein" evidence="3">
    <location>
        <begin position="16"/>
        <end position="483"/>
    </location>
</feature>
<sequence length="483" mass="50438">MAKLLPLTLAIACNAELILDGGDNGWSQWYRSVDGVMGGRSSISVQRDGNVLEASGEIVTAGGGFAGMYTRLDDVDASNFAGLRVTYEALPAGQTPLAWEVRLKGRGDSSRYIDFGASFAVPPSSNNNGVGSASLPFEEFLPRWRGNDRTGTLDLTALNEVGFQLLFQDGPFTLRLREISLVDSIAPPADPAPGMDATPSAVRDAIDAATRRADYLVGKGYAAQAAAVLASTARAVATTLDGVPGTARAQEALGAALAEASAIVATSEEGRIGALRVGLDIAQTEAAGSAWTKSYAEVGRVCRPKNDDGYVTTKVEDAAACQALCDADTTCGAWEYENYAADDRECELHEASVVDAKATAAQGPCQTSDPENYRCCHIDEALIETPADDPDTESEEDATQYVPPAKPAPADDATAGDHGGSKKKQSKGSEWPVVVGVVLALTFLMILGIGCSLWARGARVDPSDSKAAAAAPGEETEEPLQVV</sequence>
<feature type="signal peptide" evidence="3">
    <location>
        <begin position="1"/>
        <end position="15"/>
    </location>
</feature>
<protein>
    <recommendedName>
        <fullName evidence="8">Apple domain-containing protein</fullName>
    </recommendedName>
</protein>
<dbReference type="Gene3D" id="3.50.4.10">
    <property type="entry name" value="Hepatocyte Growth Factor"/>
    <property type="match status" value="1"/>
</dbReference>
<gene>
    <name evidence="6" type="ORF">PECAL_5P14020</name>
</gene>
<dbReference type="Pfam" id="PF14295">
    <property type="entry name" value="PAN_4"/>
    <property type="match status" value="1"/>
</dbReference>
<feature type="domain" description="Apple" evidence="5">
    <location>
        <begin position="312"/>
        <end position="348"/>
    </location>
</feature>
<dbReference type="EMBL" id="CAKKNE010000005">
    <property type="protein sequence ID" value="CAH0376809.1"/>
    <property type="molecule type" value="Genomic_DNA"/>
</dbReference>
<evidence type="ECO:0000313" key="7">
    <source>
        <dbReference type="Proteomes" id="UP000789595"/>
    </source>
</evidence>
<dbReference type="AlphaFoldDB" id="A0A8J2SQJ6"/>
<dbReference type="InterPro" id="IPR008979">
    <property type="entry name" value="Galactose-bd-like_sf"/>
</dbReference>
<evidence type="ECO:0000256" key="3">
    <source>
        <dbReference type="SAM" id="SignalP"/>
    </source>
</evidence>
<feature type="transmembrane region" description="Helical" evidence="2">
    <location>
        <begin position="431"/>
        <end position="455"/>
    </location>
</feature>